<feature type="domain" description="Helicase ATP-binding" evidence="7">
    <location>
        <begin position="275"/>
        <end position="393"/>
    </location>
</feature>
<dbReference type="PANTHER" id="PTHR45626">
    <property type="entry name" value="TRANSCRIPTION TERMINATION FACTOR 2-RELATED"/>
    <property type="match status" value="1"/>
</dbReference>
<feature type="chain" id="PRO_5005218532" description="Helicase ATP-binding domain-containing protein" evidence="6">
    <location>
        <begin position="25"/>
        <end position="918"/>
    </location>
</feature>
<dbReference type="InterPro" id="IPR050628">
    <property type="entry name" value="SNF2_RAD54_helicase_TF"/>
</dbReference>
<dbReference type="GO" id="GO:0005524">
    <property type="term" value="F:ATP binding"/>
    <property type="evidence" value="ECO:0007669"/>
    <property type="project" value="UniProtKB-KW"/>
</dbReference>
<feature type="compositionally biased region" description="Basic and acidic residues" evidence="5">
    <location>
        <begin position="681"/>
        <end position="690"/>
    </location>
</feature>
<dbReference type="SUPFAM" id="SSF52540">
    <property type="entry name" value="P-loop containing nucleoside triphosphate hydrolases"/>
    <property type="match status" value="2"/>
</dbReference>
<gene>
    <name evidence="8" type="ORF">ls5930a1_00067</name>
</gene>
<evidence type="ECO:0000259" key="7">
    <source>
        <dbReference type="PROSITE" id="PS51192"/>
    </source>
</evidence>
<organism evidence="8">
    <name type="scientific">Leucosporidium scottii</name>
    <dbReference type="NCBI Taxonomy" id="5278"/>
    <lineage>
        <taxon>Eukaryota</taxon>
        <taxon>Fungi</taxon>
        <taxon>Dikarya</taxon>
        <taxon>Basidiomycota</taxon>
        <taxon>Pucciniomycotina</taxon>
        <taxon>Microbotryomycetes</taxon>
        <taxon>Leucosporidiales</taxon>
        <taxon>Leucosporidium</taxon>
    </lineage>
</organism>
<reference evidence="8" key="1">
    <citation type="submission" date="2015-06" db="EMBL/GenBank/DDBJ databases">
        <title>Genetic Architecture Underlying Mating-Type Determination in the Yeast Leucosporidium scottii and the Evolution of Mating Systems in Basidiomycetes.</title>
        <authorList>
            <person name="Maia T.M."/>
            <person name="Lopes S."/>
            <person name="Almeida J.M.G.C.F."/>
            <person name="Rosa L.H."/>
            <person name="Sampaio J.P."/>
            <person name="Goncalves P."/>
            <person name="Coelho M.A."/>
        </authorList>
    </citation>
    <scope>NUCLEOTIDE SEQUENCE</scope>
</reference>
<dbReference type="EMBL" id="LN868506">
    <property type="protein sequence ID" value="CRX79015.1"/>
    <property type="molecule type" value="Genomic_DNA"/>
</dbReference>
<evidence type="ECO:0000256" key="3">
    <source>
        <dbReference type="ARBA" id="ARBA00022801"/>
    </source>
</evidence>
<feature type="region of interest" description="Disordered" evidence="5">
    <location>
        <begin position="144"/>
        <end position="221"/>
    </location>
</feature>
<evidence type="ECO:0000256" key="2">
    <source>
        <dbReference type="ARBA" id="ARBA00022741"/>
    </source>
</evidence>
<dbReference type="SMART" id="SM00487">
    <property type="entry name" value="DEXDc"/>
    <property type="match status" value="1"/>
</dbReference>
<feature type="region of interest" description="Disordered" evidence="5">
    <location>
        <begin position="564"/>
        <end position="601"/>
    </location>
</feature>
<dbReference type="Pfam" id="PF00176">
    <property type="entry name" value="SNF2-rel_dom"/>
    <property type="match status" value="2"/>
</dbReference>
<evidence type="ECO:0000256" key="6">
    <source>
        <dbReference type="SAM" id="SignalP"/>
    </source>
</evidence>
<keyword evidence="4" id="KW-0067">ATP-binding</keyword>
<dbReference type="CDD" id="cd18793">
    <property type="entry name" value="SF2_C_SNF"/>
    <property type="match status" value="1"/>
</dbReference>
<evidence type="ECO:0000256" key="1">
    <source>
        <dbReference type="ARBA" id="ARBA00007025"/>
    </source>
</evidence>
<dbReference type="PROSITE" id="PS51192">
    <property type="entry name" value="HELICASE_ATP_BIND_1"/>
    <property type="match status" value="1"/>
</dbReference>
<protein>
    <recommendedName>
        <fullName evidence="7">Helicase ATP-binding domain-containing protein</fullName>
    </recommendedName>
</protein>
<keyword evidence="2" id="KW-0547">Nucleotide-binding</keyword>
<sequence>MGLGKTIVIISLIATTLPLSILWAREPPSKDTHDLRFDSIRSTAASSSKPKLSLSDFSSNLYGLADTGPGTISAPPLVPGGPPLGANGRPLSKKALAKRKREMKKEDEEGKRFEKLVVRSRATLIVCPLSTVQNWESQLEEHTKVAGVGRGKKGRKVVVKKGDGEDDQDGEGRRRSARATKGKRRAVDDSEDDDDASFAGSSPFSSANADDSDDDPSSTAESRPFSIYIYHGNNRTPDPHLLANHDVVITTFSTLGTEFSKQQRAEEEREEEAAALAKEAEGEEEELMQVFGYDADGKVIETRPGEDVVKPGKPLKKRKKMRKKVEGVGTSPLQQVQWWRVVLDEAHIIKEHTTIQARAACELSAQRRIALSGTPLQNSLNDLFSLVRFLRLEPFTDRSVWTQHIGALVKSGNNELGIERLQLIMRYLTLRRTKESTDKDGKPILALPPVLHRVIKLKLDPAEEAFYWSHHQRYKHAFLKLEETDSVMKNFCSILQEILRLRQICVHMALVKDSEDLGGDLISTIEKHGISKPRAIQLLSLMREAGAATCVECGVEMLASNGQVGEQEEDVKPDLKKKAPAKRARKPATSTSASASASALNSEDEIAASVTSSSGAELHSVVTRCQHLFCRACFASHVYPGWPNKVIADDRASCSVCRGDLTPALDAVEVGANEFEKAVAAEEEGADVKPGRGGGQGRNGAADKKGKATTRFFEHSTKTKALISDLLPFSRANPASSNYWGGMDVDQPPDEEHGGTIGFQPVKGEVVKSVVFSQWTKLLDRWPRRRPRSRTDRLLPTRRSNEPRAEEPLNLTAGRRVYLMEPFWNPAVEVSRPVPFLLVRRTYPVPHQNQAVDRVYRLGQTKSVQTVRFVVKDSIEERINALKQSMSKAELQAQRKGEFKFLLGGGPEDGLKEGRKAM</sequence>
<dbReference type="GO" id="GO:0016787">
    <property type="term" value="F:hydrolase activity"/>
    <property type="evidence" value="ECO:0007669"/>
    <property type="project" value="UniProtKB-KW"/>
</dbReference>
<accession>A0A0H5FTK8</accession>
<name>A0A0H5FTK8_9BASI</name>
<feature type="signal peptide" evidence="6">
    <location>
        <begin position="1"/>
        <end position="24"/>
    </location>
</feature>
<dbReference type="InterPro" id="IPR049730">
    <property type="entry name" value="SNF2/RAD54-like_C"/>
</dbReference>
<dbReference type="InterPro" id="IPR014001">
    <property type="entry name" value="Helicase_ATP-bd"/>
</dbReference>
<feature type="compositionally biased region" description="Basic residues" evidence="5">
    <location>
        <begin position="175"/>
        <end position="184"/>
    </location>
</feature>
<dbReference type="Gene3D" id="3.40.50.300">
    <property type="entry name" value="P-loop containing nucleotide triphosphate hydrolases"/>
    <property type="match status" value="1"/>
</dbReference>
<dbReference type="PANTHER" id="PTHR45626:SF52">
    <property type="entry name" value="SINGLE-STRANDED DNA-DEPENDENT ATPASE (EUROFUNG)"/>
    <property type="match status" value="1"/>
</dbReference>
<dbReference type="GO" id="GO:0005634">
    <property type="term" value="C:nucleus"/>
    <property type="evidence" value="ECO:0007669"/>
    <property type="project" value="TreeGrafter"/>
</dbReference>
<evidence type="ECO:0000313" key="8">
    <source>
        <dbReference type="EMBL" id="CRX79015.1"/>
    </source>
</evidence>
<dbReference type="Gene3D" id="3.30.40.10">
    <property type="entry name" value="Zinc/RING finger domain, C3HC4 (zinc finger)"/>
    <property type="match status" value="1"/>
</dbReference>
<dbReference type="InterPro" id="IPR013083">
    <property type="entry name" value="Znf_RING/FYVE/PHD"/>
</dbReference>
<dbReference type="AlphaFoldDB" id="A0A0H5FTK8"/>
<feature type="compositionally biased region" description="Basic residues" evidence="5">
    <location>
        <begin position="91"/>
        <end position="102"/>
    </location>
</feature>
<comment type="similarity">
    <text evidence="1">Belongs to the SNF2/RAD54 helicase family.</text>
</comment>
<keyword evidence="6" id="KW-0732">Signal</keyword>
<dbReference type="InterPro" id="IPR038718">
    <property type="entry name" value="SNF2-like_sf"/>
</dbReference>
<dbReference type="Gene3D" id="3.40.50.10810">
    <property type="entry name" value="Tandem AAA-ATPase domain"/>
    <property type="match status" value="1"/>
</dbReference>
<dbReference type="CDD" id="cd18008">
    <property type="entry name" value="DEXDc_SHPRH-like"/>
    <property type="match status" value="1"/>
</dbReference>
<keyword evidence="3" id="KW-0378">Hydrolase</keyword>
<feature type="compositionally biased region" description="Low complexity" evidence="5">
    <location>
        <begin position="587"/>
        <end position="599"/>
    </location>
</feature>
<evidence type="ECO:0000256" key="5">
    <source>
        <dbReference type="SAM" id="MobiDB-lite"/>
    </source>
</evidence>
<feature type="region of interest" description="Disordered" evidence="5">
    <location>
        <begin position="78"/>
        <end position="111"/>
    </location>
</feature>
<feature type="compositionally biased region" description="Basic residues" evidence="5">
    <location>
        <begin position="150"/>
        <end position="159"/>
    </location>
</feature>
<dbReference type="GO" id="GO:0008094">
    <property type="term" value="F:ATP-dependent activity, acting on DNA"/>
    <property type="evidence" value="ECO:0007669"/>
    <property type="project" value="TreeGrafter"/>
</dbReference>
<feature type="compositionally biased region" description="Low complexity" evidence="5">
    <location>
        <begin position="197"/>
        <end position="209"/>
    </location>
</feature>
<dbReference type="InterPro" id="IPR000330">
    <property type="entry name" value="SNF2_N"/>
</dbReference>
<evidence type="ECO:0000256" key="4">
    <source>
        <dbReference type="ARBA" id="ARBA00022840"/>
    </source>
</evidence>
<feature type="region of interest" description="Disordered" evidence="5">
    <location>
        <begin position="681"/>
        <end position="708"/>
    </location>
</feature>
<proteinExistence type="inferred from homology"/>
<dbReference type="GO" id="GO:0006281">
    <property type="term" value="P:DNA repair"/>
    <property type="evidence" value="ECO:0007669"/>
    <property type="project" value="TreeGrafter"/>
</dbReference>
<dbReference type="InterPro" id="IPR027417">
    <property type="entry name" value="P-loop_NTPase"/>
</dbReference>